<protein>
    <submittedName>
        <fullName evidence="2">Uncharacterized protein</fullName>
    </submittedName>
</protein>
<keyword evidence="1" id="KW-0472">Membrane</keyword>
<comment type="caution">
    <text evidence="2">The sequence shown here is derived from an EMBL/GenBank/DDBJ whole genome shotgun (WGS) entry which is preliminary data.</text>
</comment>
<keyword evidence="1" id="KW-0812">Transmembrane</keyword>
<feature type="transmembrane region" description="Helical" evidence="1">
    <location>
        <begin position="63"/>
        <end position="82"/>
    </location>
</feature>
<evidence type="ECO:0000256" key="1">
    <source>
        <dbReference type="SAM" id="Phobius"/>
    </source>
</evidence>
<accession>A0ABR4CNL8</accession>
<dbReference type="EMBL" id="JAZHXI010000005">
    <property type="protein sequence ID" value="KAL2071399.1"/>
    <property type="molecule type" value="Genomic_DNA"/>
</dbReference>
<keyword evidence="3" id="KW-1185">Reference proteome</keyword>
<proteinExistence type="predicted"/>
<name>A0ABR4CNL8_9HELO</name>
<sequence length="97" mass="10791">MLCHVLAPGGSIEWGAKRQNLAAGRLYLAATLKLHMGRAVNFSYDRGSIWLAFLACVSSSRHWHLLLVFFVSAIGLFFSRLVDWLAILLDLTTSDIV</sequence>
<reference evidence="2 3" key="1">
    <citation type="journal article" date="2024" name="Commun. Biol.">
        <title>Comparative genomic analysis of thermophilic fungi reveals convergent evolutionary adaptations and gene losses.</title>
        <authorList>
            <person name="Steindorff A.S."/>
            <person name="Aguilar-Pontes M.V."/>
            <person name="Robinson A.J."/>
            <person name="Andreopoulos B."/>
            <person name="LaButti K."/>
            <person name="Kuo A."/>
            <person name="Mondo S."/>
            <person name="Riley R."/>
            <person name="Otillar R."/>
            <person name="Haridas S."/>
            <person name="Lipzen A."/>
            <person name="Grimwood J."/>
            <person name="Schmutz J."/>
            <person name="Clum A."/>
            <person name="Reid I.D."/>
            <person name="Moisan M.C."/>
            <person name="Butler G."/>
            <person name="Nguyen T.T.M."/>
            <person name="Dewar K."/>
            <person name="Conant G."/>
            <person name="Drula E."/>
            <person name="Henrissat B."/>
            <person name="Hansel C."/>
            <person name="Singer S."/>
            <person name="Hutchinson M.I."/>
            <person name="de Vries R.P."/>
            <person name="Natvig D.O."/>
            <person name="Powell A.J."/>
            <person name="Tsang A."/>
            <person name="Grigoriev I.V."/>
        </authorList>
    </citation>
    <scope>NUCLEOTIDE SEQUENCE [LARGE SCALE GENOMIC DNA]</scope>
    <source>
        <strain evidence="2 3">CBS 494.80</strain>
    </source>
</reference>
<keyword evidence="1" id="KW-1133">Transmembrane helix</keyword>
<evidence type="ECO:0000313" key="2">
    <source>
        <dbReference type="EMBL" id="KAL2071399.1"/>
    </source>
</evidence>
<gene>
    <name evidence="2" type="ORF">VTL71DRAFT_12634</name>
</gene>
<evidence type="ECO:0000313" key="3">
    <source>
        <dbReference type="Proteomes" id="UP001595075"/>
    </source>
</evidence>
<organism evidence="2 3">
    <name type="scientific">Oculimacula yallundae</name>
    <dbReference type="NCBI Taxonomy" id="86028"/>
    <lineage>
        <taxon>Eukaryota</taxon>
        <taxon>Fungi</taxon>
        <taxon>Dikarya</taxon>
        <taxon>Ascomycota</taxon>
        <taxon>Pezizomycotina</taxon>
        <taxon>Leotiomycetes</taxon>
        <taxon>Helotiales</taxon>
        <taxon>Ploettnerulaceae</taxon>
        <taxon>Oculimacula</taxon>
    </lineage>
</organism>
<dbReference type="Proteomes" id="UP001595075">
    <property type="component" value="Unassembled WGS sequence"/>
</dbReference>